<dbReference type="AlphaFoldDB" id="A0AAN6ZN30"/>
<protein>
    <submittedName>
        <fullName evidence="1">Uncharacterized protein</fullName>
    </submittedName>
</protein>
<dbReference type="InterPro" id="IPR002347">
    <property type="entry name" value="SDR_fam"/>
</dbReference>
<comment type="caution">
    <text evidence="1">The sequence shown here is derived from an EMBL/GenBank/DDBJ whole genome shotgun (WGS) entry which is preliminary data.</text>
</comment>
<dbReference type="GeneID" id="87820164"/>
<dbReference type="Gene3D" id="3.40.50.720">
    <property type="entry name" value="NAD(P)-binding Rossmann-like Domain"/>
    <property type="match status" value="1"/>
</dbReference>
<dbReference type="RefSeq" id="XP_062637888.1">
    <property type="nucleotide sequence ID" value="XM_062783551.1"/>
</dbReference>
<dbReference type="PANTHER" id="PTHR45458:SF1">
    <property type="entry name" value="SHORT CHAIN DEHYDROGENASE"/>
    <property type="match status" value="1"/>
</dbReference>
<dbReference type="Proteomes" id="UP001302676">
    <property type="component" value="Unassembled WGS sequence"/>
</dbReference>
<reference evidence="1" key="2">
    <citation type="submission" date="2023-05" db="EMBL/GenBank/DDBJ databases">
        <authorList>
            <consortium name="Lawrence Berkeley National Laboratory"/>
            <person name="Steindorff A."/>
            <person name="Hensen N."/>
            <person name="Bonometti L."/>
            <person name="Westerberg I."/>
            <person name="Brannstrom I.O."/>
            <person name="Guillou S."/>
            <person name="Cros-Aarteil S."/>
            <person name="Calhoun S."/>
            <person name="Haridas S."/>
            <person name="Kuo A."/>
            <person name="Mondo S."/>
            <person name="Pangilinan J."/>
            <person name="Riley R."/>
            <person name="Labutti K."/>
            <person name="Andreopoulos B."/>
            <person name="Lipzen A."/>
            <person name="Chen C."/>
            <person name="Yanf M."/>
            <person name="Daum C."/>
            <person name="Ng V."/>
            <person name="Clum A."/>
            <person name="Ohm R."/>
            <person name="Martin F."/>
            <person name="Silar P."/>
            <person name="Natvig D."/>
            <person name="Lalanne C."/>
            <person name="Gautier V."/>
            <person name="Ament-Velasquez S.L."/>
            <person name="Kruys A."/>
            <person name="Hutchinson M.I."/>
            <person name="Powell A.J."/>
            <person name="Barry K."/>
            <person name="Miller A.N."/>
            <person name="Grigoriev I.V."/>
            <person name="Debuchy R."/>
            <person name="Gladieux P."/>
            <person name="Thoren M.H."/>
            <person name="Johannesson H."/>
        </authorList>
    </citation>
    <scope>NUCLEOTIDE SEQUENCE</scope>
    <source>
        <strain evidence="1">CBS 141.50</strain>
    </source>
</reference>
<proteinExistence type="predicted"/>
<accession>A0AAN6ZN30</accession>
<sequence>MTSTVVLITGGNRGIGEGLVGRFLAQPHHTVIAAVRNPEHPTSQSLANLTRGTGSTLITIRYDAGEEASAAAVVDELQSKHGVDHLDTVVANAGISRDWPLVKDVKLAVIEEHVRVNVLGVIALYQATRDLLQKSKNPIFAPMGSSGGSLGNQPPVPSASYAGSKCMLNWYGVRIHGEDEWLTSIILDPGWTKTDMGWRAAEVFGNFGFSEPWVELEDSINGLFKVLTTATREKWGGKFVAYTGEIQAW</sequence>
<dbReference type="PANTHER" id="PTHR45458">
    <property type="entry name" value="SHORT-CHAIN DEHYDROGENASE/REDUCTASE SDR"/>
    <property type="match status" value="1"/>
</dbReference>
<gene>
    <name evidence="1" type="ORF">C8A04DRAFT_36516</name>
</gene>
<dbReference type="Pfam" id="PF00106">
    <property type="entry name" value="adh_short"/>
    <property type="match status" value="1"/>
</dbReference>
<dbReference type="PRINTS" id="PR00081">
    <property type="entry name" value="GDHRDH"/>
</dbReference>
<reference evidence="1" key="1">
    <citation type="journal article" date="2023" name="Mol. Phylogenet. Evol.">
        <title>Genome-scale phylogeny and comparative genomics of the fungal order Sordariales.</title>
        <authorList>
            <person name="Hensen N."/>
            <person name="Bonometti L."/>
            <person name="Westerberg I."/>
            <person name="Brannstrom I.O."/>
            <person name="Guillou S."/>
            <person name="Cros-Aarteil S."/>
            <person name="Calhoun S."/>
            <person name="Haridas S."/>
            <person name="Kuo A."/>
            <person name="Mondo S."/>
            <person name="Pangilinan J."/>
            <person name="Riley R."/>
            <person name="LaButti K."/>
            <person name="Andreopoulos B."/>
            <person name="Lipzen A."/>
            <person name="Chen C."/>
            <person name="Yan M."/>
            <person name="Daum C."/>
            <person name="Ng V."/>
            <person name="Clum A."/>
            <person name="Steindorff A."/>
            <person name="Ohm R.A."/>
            <person name="Martin F."/>
            <person name="Silar P."/>
            <person name="Natvig D.O."/>
            <person name="Lalanne C."/>
            <person name="Gautier V."/>
            <person name="Ament-Velasquez S.L."/>
            <person name="Kruys A."/>
            <person name="Hutchinson M.I."/>
            <person name="Powell A.J."/>
            <person name="Barry K."/>
            <person name="Miller A.N."/>
            <person name="Grigoriev I.V."/>
            <person name="Debuchy R."/>
            <person name="Gladieux P."/>
            <person name="Hiltunen Thoren M."/>
            <person name="Johannesson H."/>
        </authorList>
    </citation>
    <scope>NUCLEOTIDE SEQUENCE</scope>
    <source>
        <strain evidence="1">CBS 141.50</strain>
    </source>
</reference>
<dbReference type="SUPFAM" id="SSF51735">
    <property type="entry name" value="NAD(P)-binding Rossmann-fold domains"/>
    <property type="match status" value="1"/>
</dbReference>
<name>A0AAN6ZN30_9PEZI</name>
<dbReference type="GO" id="GO:0016616">
    <property type="term" value="F:oxidoreductase activity, acting on the CH-OH group of donors, NAD or NADP as acceptor"/>
    <property type="evidence" value="ECO:0007669"/>
    <property type="project" value="TreeGrafter"/>
</dbReference>
<evidence type="ECO:0000313" key="1">
    <source>
        <dbReference type="EMBL" id="KAK4144517.1"/>
    </source>
</evidence>
<evidence type="ECO:0000313" key="2">
    <source>
        <dbReference type="Proteomes" id="UP001302676"/>
    </source>
</evidence>
<keyword evidence="2" id="KW-1185">Reference proteome</keyword>
<dbReference type="InterPro" id="IPR052184">
    <property type="entry name" value="SDR_enzymes"/>
</dbReference>
<dbReference type="InterPro" id="IPR036291">
    <property type="entry name" value="NAD(P)-bd_dom_sf"/>
</dbReference>
<dbReference type="EMBL" id="MU853576">
    <property type="protein sequence ID" value="KAK4144517.1"/>
    <property type="molecule type" value="Genomic_DNA"/>
</dbReference>
<organism evidence="1 2">
    <name type="scientific">Dichotomopilus funicola</name>
    <dbReference type="NCBI Taxonomy" id="1934379"/>
    <lineage>
        <taxon>Eukaryota</taxon>
        <taxon>Fungi</taxon>
        <taxon>Dikarya</taxon>
        <taxon>Ascomycota</taxon>
        <taxon>Pezizomycotina</taxon>
        <taxon>Sordariomycetes</taxon>
        <taxon>Sordariomycetidae</taxon>
        <taxon>Sordariales</taxon>
        <taxon>Chaetomiaceae</taxon>
        <taxon>Dichotomopilus</taxon>
    </lineage>
</organism>